<proteinExistence type="predicted"/>
<feature type="region of interest" description="Disordered" evidence="1">
    <location>
        <begin position="281"/>
        <end position="347"/>
    </location>
</feature>
<gene>
    <name evidence="2" type="ORF">BDV98DRAFT_648730</name>
</gene>
<feature type="region of interest" description="Disordered" evidence="1">
    <location>
        <begin position="1"/>
        <end position="35"/>
    </location>
</feature>
<keyword evidence="3" id="KW-1185">Reference proteome</keyword>
<reference evidence="2 3" key="1">
    <citation type="journal article" date="2019" name="Nat. Ecol. Evol.">
        <title>Megaphylogeny resolves global patterns of mushroom evolution.</title>
        <authorList>
            <person name="Varga T."/>
            <person name="Krizsan K."/>
            <person name="Foldi C."/>
            <person name="Dima B."/>
            <person name="Sanchez-Garcia M."/>
            <person name="Sanchez-Ramirez S."/>
            <person name="Szollosi G.J."/>
            <person name="Szarkandi J.G."/>
            <person name="Papp V."/>
            <person name="Albert L."/>
            <person name="Andreopoulos W."/>
            <person name="Angelini C."/>
            <person name="Antonin V."/>
            <person name="Barry K.W."/>
            <person name="Bougher N.L."/>
            <person name="Buchanan P."/>
            <person name="Buyck B."/>
            <person name="Bense V."/>
            <person name="Catcheside P."/>
            <person name="Chovatia M."/>
            <person name="Cooper J."/>
            <person name="Damon W."/>
            <person name="Desjardin D."/>
            <person name="Finy P."/>
            <person name="Geml J."/>
            <person name="Haridas S."/>
            <person name="Hughes K."/>
            <person name="Justo A."/>
            <person name="Karasinski D."/>
            <person name="Kautmanova I."/>
            <person name="Kiss B."/>
            <person name="Kocsube S."/>
            <person name="Kotiranta H."/>
            <person name="LaButti K.M."/>
            <person name="Lechner B.E."/>
            <person name="Liimatainen K."/>
            <person name="Lipzen A."/>
            <person name="Lukacs Z."/>
            <person name="Mihaltcheva S."/>
            <person name="Morgado L.N."/>
            <person name="Niskanen T."/>
            <person name="Noordeloos M.E."/>
            <person name="Ohm R.A."/>
            <person name="Ortiz-Santana B."/>
            <person name="Ovrebo C."/>
            <person name="Racz N."/>
            <person name="Riley R."/>
            <person name="Savchenko A."/>
            <person name="Shiryaev A."/>
            <person name="Soop K."/>
            <person name="Spirin V."/>
            <person name="Szebenyi C."/>
            <person name="Tomsovsky M."/>
            <person name="Tulloss R.E."/>
            <person name="Uehling J."/>
            <person name="Grigoriev I.V."/>
            <person name="Vagvolgyi C."/>
            <person name="Papp T."/>
            <person name="Martin F.M."/>
            <person name="Miettinen O."/>
            <person name="Hibbett D.S."/>
            <person name="Nagy L.G."/>
        </authorList>
    </citation>
    <scope>NUCLEOTIDE SEQUENCE [LARGE SCALE GENOMIC DNA]</scope>
    <source>
        <strain evidence="2 3">CBS 309.79</strain>
    </source>
</reference>
<feature type="compositionally biased region" description="Low complexity" evidence="1">
    <location>
        <begin position="292"/>
        <end position="306"/>
    </location>
</feature>
<evidence type="ECO:0000256" key="1">
    <source>
        <dbReference type="SAM" id="MobiDB-lite"/>
    </source>
</evidence>
<sequence length="521" mass="59661">MSSLPDDVPWPELGNVSRGATRGNQGQKGVLGPSDSEGDCIFNAGMRSCIHPRVRLNRKTTEWYRILYGEVDRALKLTKTFWRKARRRQDYESHARADQDHMELSEWLQQLKDKTMSHLELLMQKGEIQGPPYDMRDDIELGFLRKFIERHHAGIPHHPRLRAQALSSRNMLIRPPSADSPNGEPHDEYYQRGPEFMDHRGMRDGPEGMERAVQSSSRTSISPSMQSMDVNGNHTVAARQSIQCAQTTLVLARKQTQEAFMRYTACLDAERQAQQQFDDLMASMGPGPIPPTTDSGSRRSSTSLDDPNLRPSEYDSKPNFTRSPDPARARLSMPKAQDWVPPDESHHQGVYLTEPSAQFEHINSSRKHPRSWYSGDLPEDQYHSYGVRDVFLNGRDFVGLNVPLLYSSSSTTWANLQKRESNEWSQDSTLLRTCPYPLIACPCLRNLLIYHKRYHPAGSPSPQSSYLSSFPPLAYHHIRLYQLLNRCNHFVISRYSGEARTIHSSSLKIMYFFRYGEIHSV</sequence>
<dbReference type="AlphaFoldDB" id="A0A5C3QU91"/>
<accession>A0A5C3QU91</accession>
<evidence type="ECO:0000313" key="3">
    <source>
        <dbReference type="Proteomes" id="UP000305067"/>
    </source>
</evidence>
<dbReference type="EMBL" id="ML178819">
    <property type="protein sequence ID" value="TFL03889.1"/>
    <property type="molecule type" value="Genomic_DNA"/>
</dbReference>
<name>A0A5C3QU91_9AGAR</name>
<protein>
    <submittedName>
        <fullName evidence="2">Uncharacterized protein</fullName>
    </submittedName>
</protein>
<organism evidence="2 3">
    <name type="scientific">Pterulicium gracile</name>
    <dbReference type="NCBI Taxonomy" id="1884261"/>
    <lineage>
        <taxon>Eukaryota</taxon>
        <taxon>Fungi</taxon>
        <taxon>Dikarya</taxon>
        <taxon>Basidiomycota</taxon>
        <taxon>Agaricomycotina</taxon>
        <taxon>Agaricomycetes</taxon>
        <taxon>Agaricomycetidae</taxon>
        <taxon>Agaricales</taxon>
        <taxon>Pleurotineae</taxon>
        <taxon>Pterulaceae</taxon>
        <taxon>Pterulicium</taxon>
    </lineage>
</organism>
<dbReference type="OrthoDB" id="3241493at2759"/>
<dbReference type="Proteomes" id="UP000305067">
    <property type="component" value="Unassembled WGS sequence"/>
</dbReference>
<evidence type="ECO:0000313" key="2">
    <source>
        <dbReference type="EMBL" id="TFL03889.1"/>
    </source>
</evidence>
<feature type="non-terminal residue" evidence="2">
    <location>
        <position position="521"/>
    </location>
</feature>